<dbReference type="GO" id="GO:0008982">
    <property type="term" value="F:protein-N(PI)-phosphohistidine-sugar phosphotransferase activity"/>
    <property type="evidence" value="ECO:0007669"/>
    <property type="project" value="InterPro"/>
</dbReference>
<dbReference type="InterPro" id="IPR036095">
    <property type="entry name" value="PTS_EIIB-like_sf"/>
</dbReference>
<keyword evidence="4" id="KW-0762">Sugar transport</keyword>
<gene>
    <name evidence="4" type="ORF">ENW00_03765</name>
</gene>
<dbReference type="PROSITE" id="PS51099">
    <property type="entry name" value="PTS_EIIB_TYPE_2"/>
    <property type="match status" value="1"/>
</dbReference>
<reference evidence="4" key="1">
    <citation type="journal article" date="2020" name="mSystems">
        <title>Genome- and Community-Level Interaction Insights into Carbon Utilization and Element Cycling Functions of Hydrothermarchaeota in Hydrothermal Sediment.</title>
        <authorList>
            <person name="Zhou Z."/>
            <person name="Liu Y."/>
            <person name="Xu W."/>
            <person name="Pan J."/>
            <person name="Luo Z.H."/>
            <person name="Li M."/>
        </authorList>
    </citation>
    <scope>NUCLEOTIDE SEQUENCE [LARGE SCALE GENOMIC DNA]</scope>
    <source>
        <strain evidence="4">SpSt-81</strain>
    </source>
</reference>
<evidence type="ECO:0000259" key="3">
    <source>
        <dbReference type="PROSITE" id="PS51099"/>
    </source>
</evidence>
<sequence>MVNKRLKIVAVCGMGLGSSLILKMNIEKVVKDLNLEADVSTTDISTAKAVLGDADIVITSPELAPQLGELKAKVVTIKNFVNFQEMKETLEKTLKD</sequence>
<dbReference type="InterPro" id="IPR013011">
    <property type="entry name" value="PTS_EIIB_2"/>
</dbReference>
<evidence type="ECO:0000256" key="1">
    <source>
        <dbReference type="ARBA" id="ARBA00022679"/>
    </source>
</evidence>
<comment type="caution">
    <text evidence="4">The sequence shown here is derived from an EMBL/GenBank/DDBJ whole genome shotgun (WGS) entry which is preliminary data.</text>
</comment>
<feature type="domain" description="PTS EIIB type-2" evidence="3">
    <location>
        <begin position="6"/>
        <end position="96"/>
    </location>
</feature>
<dbReference type="EMBL" id="DTIN01000013">
    <property type="protein sequence ID" value="HFX13263.1"/>
    <property type="molecule type" value="Genomic_DNA"/>
</dbReference>
<keyword evidence="4" id="KW-0813">Transport</keyword>
<accession>A0A7C3RKE3</accession>
<keyword evidence="1" id="KW-0808">Transferase</keyword>
<dbReference type="SUPFAM" id="SSF52794">
    <property type="entry name" value="PTS system IIB component-like"/>
    <property type="match status" value="1"/>
</dbReference>
<dbReference type="GO" id="GO:0009401">
    <property type="term" value="P:phosphoenolpyruvate-dependent sugar phosphotransferase system"/>
    <property type="evidence" value="ECO:0007669"/>
    <property type="project" value="UniProtKB-KW"/>
</dbReference>
<name>A0A7C3RKE3_DICTH</name>
<dbReference type="Gene3D" id="3.40.50.2300">
    <property type="match status" value="1"/>
</dbReference>
<proteinExistence type="predicted"/>
<evidence type="ECO:0000256" key="2">
    <source>
        <dbReference type="ARBA" id="ARBA00022683"/>
    </source>
</evidence>
<dbReference type="AlphaFoldDB" id="A0A7C3RKE3"/>
<dbReference type="CDD" id="cd05563">
    <property type="entry name" value="PTS_IIB_ascorbate"/>
    <property type="match status" value="1"/>
</dbReference>
<dbReference type="InterPro" id="IPR003501">
    <property type="entry name" value="PTS_EIIB_2/3"/>
</dbReference>
<dbReference type="Pfam" id="PF02302">
    <property type="entry name" value="PTS_IIB"/>
    <property type="match status" value="1"/>
</dbReference>
<evidence type="ECO:0000313" key="4">
    <source>
        <dbReference type="EMBL" id="HFX13263.1"/>
    </source>
</evidence>
<keyword evidence="2" id="KW-0598">Phosphotransferase system</keyword>
<protein>
    <submittedName>
        <fullName evidence="4">PTS sugar transporter subunit IIB</fullName>
    </submittedName>
</protein>
<organism evidence="4">
    <name type="scientific">Dictyoglomus thermophilum</name>
    <dbReference type="NCBI Taxonomy" id="14"/>
    <lineage>
        <taxon>Bacteria</taxon>
        <taxon>Pseudomonadati</taxon>
        <taxon>Dictyoglomota</taxon>
        <taxon>Dictyoglomia</taxon>
        <taxon>Dictyoglomales</taxon>
        <taxon>Dictyoglomaceae</taxon>
        <taxon>Dictyoglomus</taxon>
    </lineage>
</organism>